<dbReference type="NCBIfam" id="TIGR01593">
    <property type="entry name" value="holin_tox_secr"/>
    <property type="match status" value="1"/>
</dbReference>
<evidence type="ECO:0000256" key="1">
    <source>
        <dbReference type="ARBA" id="ARBA00004301"/>
    </source>
</evidence>
<name>A0A0A0RNV2_9CAUD</name>
<keyword evidence="4 6" id="KW-0472">Membrane</keyword>
<dbReference type="OrthoDB" id="15393at10239"/>
<evidence type="ECO:0000313" key="7">
    <source>
        <dbReference type="EMBL" id="AIW03707.1"/>
    </source>
</evidence>
<gene>
    <name evidence="7" type="ORF">CPT_Pookie22</name>
</gene>
<feature type="region of interest" description="Disordered" evidence="5">
    <location>
        <begin position="118"/>
        <end position="137"/>
    </location>
</feature>
<keyword evidence="8" id="KW-1185">Reference proteome</keyword>
<protein>
    <submittedName>
        <fullName evidence="7">Holin</fullName>
    </submittedName>
</protein>
<evidence type="ECO:0000256" key="2">
    <source>
        <dbReference type="ARBA" id="ARBA00022692"/>
    </source>
</evidence>
<dbReference type="InterPro" id="IPR006480">
    <property type="entry name" value="Phage_holin_4_1"/>
</dbReference>
<sequence>MEIVRFYLFGQVRFLDLLLLLMFCDIVTGILKAWKNKRLRSRSALYGYARKLGTLVAIIVANVVDQVLNLNGVLAGMSVLWYIANEALSILENLNQMGVKILPGLSKKLHVVQAEMEEQEKKEELNPILEKTKEEVK</sequence>
<reference evidence="7 8" key="1">
    <citation type="journal article" date="2015" name="Genome Announc.">
        <title>Complete Genome of Bacillus megaterium Podophage Pookie.</title>
        <authorList>
            <person name="Ladzekpo T.N."/>
            <person name="DeCrescenzo A.J."/>
            <person name="Hernandez A.C."/>
            <person name="Kuty Everett G.F."/>
        </authorList>
    </citation>
    <scope>NUCLEOTIDE SEQUENCE [LARGE SCALE GENOMIC DNA]</scope>
</reference>
<proteinExistence type="predicted"/>
<evidence type="ECO:0000256" key="5">
    <source>
        <dbReference type="SAM" id="MobiDB-lite"/>
    </source>
</evidence>
<feature type="transmembrane region" description="Helical" evidence="6">
    <location>
        <begin position="12"/>
        <end position="34"/>
    </location>
</feature>
<dbReference type="RefSeq" id="YP_009152821.1">
    <property type="nucleotide sequence ID" value="NC_027394.1"/>
</dbReference>
<dbReference type="GeneID" id="24608778"/>
<keyword evidence="3 6" id="KW-1133">Transmembrane helix</keyword>
<evidence type="ECO:0000256" key="6">
    <source>
        <dbReference type="SAM" id="Phobius"/>
    </source>
</evidence>
<organism evidence="7 8">
    <name type="scientific">Bacillus phage Pookie</name>
    <dbReference type="NCBI Taxonomy" id="1540093"/>
    <lineage>
        <taxon>Viruses</taxon>
        <taxon>Duplodnaviria</taxon>
        <taxon>Heunggongvirae</taxon>
        <taxon>Uroviricota</taxon>
        <taxon>Caudoviricetes</taxon>
        <taxon>Pagevirus</taxon>
        <taxon>Pagevirus pookie</taxon>
    </lineage>
</organism>
<accession>A0A0A0RNV2</accession>
<dbReference type="GO" id="GO:0033644">
    <property type="term" value="C:host cell membrane"/>
    <property type="evidence" value="ECO:0007669"/>
    <property type="project" value="UniProtKB-SubCell"/>
</dbReference>
<keyword evidence="2 6" id="KW-0812">Transmembrane</keyword>
<feature type="compositionally biased region" description="Basic and acidic residues" evidence="5">
    <location>
        <begin position="119"/>
        <end position="137"/>
    </location>
</feature>
<evidence type="ECO:0000313" key="8">
    <source>
        <dbReference type="Proteomes" id="UP000030209"/>
    </source>
</evidence>
<dbReference type="KEGG" id="vg:24608778"/>
<evidence type="ECO:0000256" key="3">
    <source>
        <dbReference type="ARBA" id="ARBA00022989"/>
    </source>
</evidence>
<dbReference type="Pfam" id="PF05105">
    <property type="entry name" value="Phage_holin_4_1"/>
    <property type="match status" value="1"/>
</dbReference>
<evidence type="ECO:0000256" key="4">
    <source>
        <dbReference type="ARBA" id="ARBA00023136"/>
    </source>
</evidence>
<comment type="subcellular location">
    <subcellularLocation>
        <location evidence="1">Host membrane</location>
        <topology evidence="1">Multi-pass membrane protein</topology>
    </subcellularLocation>
</comment>
<dbReference type="EMBL" id="KM236248">
    <property type="protein sequence ID" value="AIW03707.1"/>
    <property type="molecule type" value="Genomic_DNA"/>
</dbReference>
<dbReference type="Proteomes" id="UP000030209">
    <property type="component" value="Segment"/>
</dbReference>